<evidence type="ECO:0000313" key="2">
    <source>
        <dbReference type="EMBL" id="KAJ7735162.1"/>
    </source>
</evidence>
<dbReference type="AlphaFoldDB" id="A0AAD7I4W0"/>
<dbReference type="EMBL" id="JARKIB010000128">
    <property type="protein sequence ID" value="KAJ7735162.1"/>
    <property type="molecule type" value="Genomic_DNA"/>
</dbReference>
<feature type="compositionally biased region" description="Basic and acidic residues" evidence="1">
    <location>
        <begin position="37"/>
        <end position="56"/>
    </location>
</feature>
<evidence type="ECO:0000256" key="1">
    <source>
        <dbReference type="SAM" id="MobiDB-lite"/>
    </source>
</evidence>
<protein>
    <submittedName>
        <fullName evidence="2">Uncharacterized protein</fullName>
    </submittedName>
</protein>
<gene>
    <name evidence="2" type="ORF">B0H16DRAFT_1731424</name>
</gene>
<reference evidence="2" key="1">
    <citation type="submission" date="2023-03" db="EMBL/GenBank/DDBJ databases">
        <title>Massive genome expansion in bonnet fungi (Mycena s.s.) driven by repeated elements and novel gene families across ecological guilds.</title>
        <authorList>
            <consortium name="Lawrence Berkeley National Laboratory"/>
            <person name="Harder C.B."/>
            <person name="Miyauchi S."/>
            <person name="Viragh M."/>
            <person name="Kuo A."/>
            <person name="Thoen E."/>
            <person name="Andreopoulos B."/>
            <person name="Lu D."/>
            <person name="Skrede I."/>
            <person name="Drula E."/>
            <person name="Henrissat B."/>
            <person name="Morin E."/>
            <person name="Kohler A."/>
            <person name="Barry K."/>
            <person name="LaButti K."/>
            <person name="Morin E."/>
            <person name="Salamov A."/>
            <person name="Lipzen A."/>
            <person name="Mereny Z."/>
            <person name="Hegedus B."/>
            <person name="Baldrian P."/>
            <person name="Stursova M."/>
            <person name="Weitz H."/>
            <person name="Taylor A."/>
            <person name="Grigoriev I.V."/>
            <person name="Nagy L.G."/>
            <person name="Martin F."/>
            <person name="Kauserud H."/>
        </authorList>
    </citation>
    <scope>NUCLEOTIDE SEQUENCE</scope>
    <source>
        <strain evidence="2">CBHHK182m</strain>
    </source>
</reference>
<sequence length="91" mass="10381">MKNESTNNSKSISSCDFQPVPFQKARPASSSSNTTTGDKDKEKDERERQQTERETMRSTLTRATVHPLQRLRLPPTWPSYNLKLATLQADD</sequence>
<name>A0AAD7I4W0_9AGAR</name>
<accession>A0AAD7I4W0</accession>
<organism evidence="2 3">
    <name type="scientific">Mycena metata</name>
    <dbReference type="NCBI Taxonomy" id="1033252"/>
    <lineage>
        <taxon>Eukaryota</taxon>
        <taxon>Fungi</taxon>
        <taxon>Dikarya</taxon>
        <taxon>Basidiomycota</taxon>
        <taxon>Agaricomycotina</taxon>
        <taxon>Agaricomycetes</taxon>
        <taxon>Agaricomycetidae</taxon>
        <taxon>Agaricales</taxon>
        <taxon>Marasmiineae</taxon>
        <taxon>Mycenaceae</taxon>
        <taxon>Mycena</taxon>
    </lineage>
</organism>
<evidence type="ECO:0000313" key="3">
    <source>
        <dbReference type="Proteomes" id="UP001215598"/>
    </source>
</evidence>
<feature type="compositionally biased region" description="Polar residues" evidence="1">
    <location>
        <begin position="1"/>
        <end position="16"/>
    </location>
</feature>
<proteinExistence type="predicted"/>
<comment type="caution">
    <text evidence="2">The sequence shown here is derived from an EMBL/GenBank/DDBJ whole genome shotgun (WGS) entry which is preliminary data.</text>
</comment>
<dbReference type="Proteomes" id="UP001215598">
    <property type="component" value="Unassembled WGS sequence"/>
</dbReference>
<feature type="region of interest" description="Disordered" evidence="1">
    <location>
        <begin position="1"/>
        <end position="64"/>
    </location>
</feature>
<keyword evidence="3" id="KW-1185">Reference proteome</keyword>